<dbReference type="Pfam" id="PF09791">
    <property type="entry name" value="Oxidored-like"/>
    <property type="match status" value="1"/>
</dbReference>
<dbReference type="InParanoid" id="A0A0C2WSP1"/>
<sequence length="163" mass="17700">MVANPKPRDAVIMFRGLEIPKEPQTPGSDECCMSGCAVCVYDLYEEAIERYRENIEEVKVKLRAMGAEEREWPGVLIGKSVGHGGKGKEGEDRNAKSVVMDAFEALERELQAKKIRSEVGDRAQGSPGNGAQIGGRPDGTSSNSLSAMRDVSEAVGWVIFGNR</sequence>
<evidence type="ECO:0000313" key="5">
    <source>
        <dbReference type="Proteomes" id="UP000054549"/>
    </source>
</evidence>
<feature type="region of interest" description="Disordered" evidence="2">
    <location>
        <begin position="117"/>
        <end position="146"/>
    </location>
</feature>
<dbReference type="HOGENOM" id="CLU_138034_0_0_1"/>
<dbReference type="OrthoDB" id="10064411at2759"/>
<reference evidence="4 5" key="1">
    <citation type="submission" date="2014-04" db="EMBL/GenBank/DDBJ databases">
        <title>Evolutionary Origins and Diversification of the Mycorrhizal Mutualists.</title>
        <authorList>
            <consortium name="DOE Joint Genome Institute"/>
            <consortium name="Mycorrhizal Genomics Consortium"/>
            <person name="Kohler A."/>
            <person name="Kuo A."/>
            <person name="Nagy L.G."/>
            <person name="Floudas D."/>
            <person name="Copeland A."/>
            <person name="Barry K.W."/>
            <person name="Cichocki N."/>
            <person name="Veneault-Fourrey C."/>
            <person name="LaButti K."/>
            <person name="Lindquist E.A."/>
            <person name="Lipzen A."/>
            <person name="Lundell T."/>
            <person name="Morin E."/>
            <person name="Murat C."/>
            <person name="Riley R."/>
            <person name="Ohm R."/>
            <person name="Sun H."/>
            <person name="Tunlid A."/>
            <person name="Henrissat B."/>
            <person name="Grigoriev I.V."/>
            <person name="Hibbett D.S."/>
            <person name="Martin F."/>
        </authorList>
    </citation>
    <scope>NUCLEOTIDE SEQUENCE [LARGE SCALE GENOMIC DNA]</scope>
    <source>
        <strain evidence="4 5">Koide BX008</strain>
    </source>
</reference>
<protein>
    <recommendedName>
        <fullName evidence="3">Oxidoreductase-like domain-containing protein</fullName>
    </recommendedName>
</protein>
<name>A0A0C2WSP1_AMAMK</name>
<feature type="domain" description="Oxidoreductase-like" evidence="3">
    <location>
        <begin position="13"/>
        <end position="59"/>
    </location>
</feature>
<dbReference type="InterPro" id="IPR039251">
    <property type="entry name" value="OXLD1"/>
</dbReference>
<feature type="compositionally biased region" description="Gly residues" evidence="2">
    <location>
        <begin position="127"/>
        <end position="137"/>
    </location>
</feature>
<keyword evidence="5" id="KW-1185">Reference proteome</keyword>
<gene>
    <name evidence="4" type="ORF">M378DRAFT_105741</name>
</gene>
<evidence type="ECO:0000313" key="4">
    <source>
        <dbReference type="EMBL" id="KIL64722.1"/>
    </source>
</evidence>
<organism evidence="4 5">
    <name type="scientific">Amanita muscaria (strain Koide BX008)</name>
    <dbReference type="NCBI Taxonomy" id="946122"/>
    <lineage>
        <taxon>Eukaryota</taxon>
        <taxon>Fungi</taxon>
        <taxon>Dikarya</taxon>
        <taxon>Basidiomycota</taxon>
        <taxon>Agaricomycotina</taxon>
        <taxon>Agaricomycetes</taxon>
        <taxon>Agaricomycetidae</taxon>
        <taxon>Agaricales</taxon>
        <taxon>Pluteineae</taxon>
        <taxon>Amanitaceae</taxon>
        <taxon>Amanita</taxon>
    </lineage>
</organism>
<evidence type="ECO:0000259" key="3">
    <source>
        <dbReference type="Pfam" id="PF09791"/>
    </source>
</evidence>
<dbReference type="PANTHER" id="PTHR21193:SF3">
    <property type="entry name" value="OXIDOREDUCTASE-LIKE DOMAIN-CONTAINING PROTEIN 1"/>
    <property type="match status" value="1"/>
</dbReference>
<dbReference type="STRING" id="946122.A0A0C2WSP1"/>
<dbReference type="InterPro" id="IPR019180">
    <property type="entry name" value="Oxidoreductase-like_N"/>
</dbReference>
<dbReference type="Proteomes" id="UP000054549">
    <property type="component" value="Unassembled WGS sequence"/>
</dbReference>
<keyword evidence="1" id="KW-0175">Coiled coil</keyword>
<dbReference type="GO" id="GO:0005739">
    <property type="term" value="C:mitochondrion"/>
    <property type="evidence" value="ECO:0007669"/>
    <property type="project" value="TreeGrafter"/>
</dbReference>
<feature type="coiled-coil region" evidence="1">
    <location>
        <begin position="41"/>
        <end position="68"/>
    </location>
</feature>
<dbReference type="AlphaFoldDB" id="A0A0C2WSP1"/>
<dbReference type="PANTHER" id="PTHR21193">
    <property type="entry name" value="OXIDOREDUCTASE-LIKE DOMAIN-CONTAINING PROTEIN 1"/>
    <property type="match status" value="1"/>
</dbReference>
<dbReference type="EMBL" id="KN818247">
    <property type="protein sequence ID" value="KIL64722.1"/>
    <property type="molecule type" value="Genomic_DNA"/>
</dbReference>
<accession>A0A0C2WSP1</accession>
<evidence type="ECO:0000256" key="1">
    <source>
        <dbReference type="SAM" id="Coils"/>
    </source>
</evidence>
<proteinExistence type="predicted"/>
<evidence type="ECO:0000256" key="2">
    <source>
        <dbReference type="SAM" id="MobiDB-lite"/>
    </source>
</evidence>